<reference evidence="2 3" key="1">
    <citation type="journal article" date="2013" name="Curr. Biol.">
        <title>The Genome of the Foraminiferan Reticulomyxa filosa.</title>
        <authorList>
            <person name="Glockner G."/>
            <person name="Hulsmann N."/>
            <person name="Schleicher M."/>
            <person name="Noegel A.A."/>
            <person name="Eichinger L."/>
            <person name="Gallinger C."/>
            <person name="Pawlowski J."/>
            <person name="Sierra R."/>
            <person name="Euteneuer U."/>
            <person name="Pillet L."/>
            <person name="Moustafa A."/>
            <person name="Platzer M."/>
            <person name="Groth M."/>
            <person name="Szafranski K."/>
            <person name="Schliwa M."/>
        </authorList>
    </citation>
    <scope>NUCLEOTIDE SEQUENCE [LARGE SCALE GENOMIC DNA]</scope>
</reference>
<evidence type="ECO:0000313" key="3">
    <source>
        <dbReference type="Proteomes" id="UP000023152"/>
    </source>
</evidence>
<feature type="non-terminal residue" evidence="2">
    <location>
        <position position="1"/>
    </location>
</feature>
<protein>
    <submittedName>
        <fullName evidence="2">Uncharacterized protein</fullName>
    </submittedName>
</protein>
<organism evidence="2 3">
    <name type="scientific">Reticulomyxa filosa</name>
    <dbReference type="NCBI Taxonomy" id="46433"/>
    <lineage>
        <taxon>Eukaryota</taxon>
        <taxon>Sar</taxon>
        <taxon>Rhizaria</taxon>
        <taxon>Retaria</taxon>
        <taxon>Foraminifera</taxon>
        <taxon>Monothalamids</taxon>
        <taxon>Reticulomyxidae</taxon>
        <taxon>Reticulomyxa</taxon>
    </lineage>
</organism>
<evidence type="ECO:0000256" key="1">
    <source>
        <dbReference type="SAM" id="MobiDB-lite"/>
    </source>
</evidence>
<accession>X6LAP1</accession>
<dbReference type="EMBL" id="ASPP01047363">
    <property type="protein sequence ID" value="ETN98206.1"/>
    <property type="molecule type" value="Genomic_DNA"/>
</dbReference>
<feature type="compositionally biased region" description="Basic and acidic residues" evidence="1">
    <location>
        <begin position="68"/>
        <end position="87"/>
    </location>
</feature>
<dbReference type="Proteomes" id="UP000023152">
    <property type="component" value="Unassembled WGS sequence"/>
</dbReference>
<comment type="caution">
    <text evidence="2">The sequence shown here is derived from an EMBL/GenBank/DDBJ whole genome shotgun (WGS) entry which is preliminary data.</text>
</comment>
<feature type="non-terminal residue" evidence="2">
    <location>
        <position position="125"/>
    </location>
</feature>
<evidence type="ECO:0000313" key="2">
    <source>
        <dbReference type="EMBL" id="ETN98206.1"/>
    </source>
</evidence>
<proteinExistence type="predicted"/>
<feature type="region of interest" description="Disordered" evidence="1">
    <location>
        <begin position="53"/>
        <end position="90"/>
    </location>
</feature>
<sequence length="125" mass="14582">TGLGVFFEISLEKQINYCKEYRTNVCLRKFIHIDFFFLDLVLKKRTLVKMTIRKGHHNCQNSHQPRGGRGERQAGDAPRNEKEKTNDAKIAQQQLNKAAELNQRNISEMTFDEQMQLARELSKNS</sequence>
<dbReference type="AlphaFoldDB" id="X6LAP1"/>
<keyword evidence="3" id="KW-1185">Reference proteome</keyword>
<gene>
    <name evidence="2" type="ORF">RFI_39308</name>
</gene>
<name>X6LAP1_RETFI</name>